<dbReference type="AlphaFoldDB" id="A0A7S0HYW5"/>
<feature type="compositionally biased region" description="Polar residues" evidence="1">
    <location>
        <begin position="120"/>
        <end position="136"/>
    </location>
</feature>
<sequence>MSEENSHNQRDVPPSAGAESSTASICSMPEDCSRLMRDWPSDIMWCETEPNSTKSYNAQRQSASMALRSLKKARKKIKNTDHALRRVSKELNKQLFKLKEEEFLIGDESPLRSSLHPPMTFTSTRVMGSSKNSRSS</sequence>
<feature type="compositionally biased region" description="Basic and acidic residues" evidence="1">
    <location>
        <begin position="1"/>
        <end position="10"/>
    </location>
</feature>
<organism evidence="2">
    <name type="scientific">Hanusia phi</name>
    <dbReference type="NCBI Taxonomy" id="3032"/>
    <lineage>
        <taxon>Eukaryota</taxon>
        <taxon>Cryptophyceae</taxon>
        <taxon>Pyrenomonadales</taxon>
        <taxon>Geminigeraceae</taxon>
        <taxon>Hanusia</taxon>
    </lineage>
</organism>
<gene>
    <name evidence="2" type="ORF">HPHI1048_LOCUS22394</name>
</gene>
<proteinExistence type="predicted"/>
<dbReference type="EMBL" id="HBEO01033124">
    <property type="protein sequence ID" value="CAD8506060.1"/>
    <property type="molecule type" value="Transcribed_RNA"/>
</dbReference>
<evidence type="ECO:0000313" key="2">
    <source>
        <dbReference type="EMBL" id="CAD8506060.1"/>
    </source>
</evidence>
<feature type="region of interest" description="Disordered" evidence="1">
    <location>
        <begin position="109"/>
        <end position="136"/>
    </location>
</feature>
<accession>A0A7S0HYW5</accession>
<reference evidence="2" key="1">
    <citation type="submission" date="2021-01" db="EMBL/GenBank/DDBJ databases">
        <authorList>
            <person name="Corre E."/>
            <person name="Pelletier E."/>
            <person name="Niang G."/>
            <person name="Scheremetjew M."/>
            <person name="Finn R."/>
            <person name="Kale V."/>
            <person name="Holt S."/>
            <person name="Cochrane G."/>
            <person name="Meng A."/>
            <person name="Brown T."/>
            <person name="Cohen L."/>
        </authorList>
    </citation>
    <scope>NUCLEOTIDE SEQUENCE</scope>
    <source>
        <strain evidence="2">CCMP325</strain>
    </source>
</reference>
<name>A0A7S0HYW5_9CRYP</name>
<evidence type="ECO:0000256" key="1">
    <source>
        <dbReference type="SAM" id="MobiDB-lite"/>
    </source>
</evidence>
<feature type="region of interest" description="Disordered" evidence="1">
    <location>
        <begin position="1"/>
        <end position="25"/>
    </location>
</feature>
<protein>
    <submittedName>
        <fullName evidence="2">Uncharacterized protein</fullName>
    </submittedName>
</protein>